<evidence type="ECO:0000313" key="4">
    <source>
        <dbReference type="EMBL" id="CDR13300.1"/>
    </source>
</evidence>
<feature type="domain" description="ORC1/DEAH AAA+ ATPase" evidence="3">
    <location>
        <begin position="151"/>
        <end position="245"/>
    </location>
</feature>
<dbReference type="EMBL" id="LK022848">
    <property type="protein sequence ID" value="CDR13300.1"/>
    <property type="molecule type" value="Genomic_DNA"/>
</dbReference>
<accession>A0A061A026</accession>
<dbReference type="InterPro" id="IPR011990">
    <property type="entry name" value="TPR-like_helical_dom_sf"/>
</dbReference>
<organism evidence="4">
    <name type="scientific">Streptomyces iranensis</name>
    <dbReference type="NCBI Taxonomy" id="576784"/>
    <lineage>
        <taxon>Bacteria</taxon>
        <taxon>Bacillati</taxon>
        <taxon>Actinomycetota</taxon>
        <taxon>Actinomycetes</taxon>
        <taxon>Kitasatosporales</taxon>
        <taxon>Streptomycetaceae</taxon>
        <taxon>Streptomyces</taxon>
        <taxon>Streptomyces violaceusniger group</taxon>
    </lineage>
</organism>
<dbReference type="EMBL" id="JAGGLR010000023">
    <property type="protein sequence ID" value="MBP2066122.1"/>
    <property type="molecule type" value="Genomic_DNA"/>
</dbReference>
<name>A0A061A026_9ACTN</name>
<dbReference type="InterPro" id="IPR027417">
    <property type="entry name" value="P-loop_NTPase"/>
</dbReference>
<feature type="region of interest" description="Disordered" evidence="2">
    <location>
        <begin position="43"/>
        <end position="70"/>
    </location>
</feature>
<dbReference type="PROSITE" id="PS50005">
    <property type="entry name" value="TPR"/>
    <property type="match status" value="1"/>
</dbReference>
<evidence type="ECO:0000313" key="6">
    <source>
        <dbReference type="Proteomes" id="UP000756710"/>
    </source>
</evidence>
<dbReference type="SUPFAM" id="SSF48452">
    <property type="entry name" value="TPR-like"/>
    <property type="match status" value="2"/>
</dbReference>
<dbReference type="Gene3D" id="3.40.50.300">
    <property type="entry name" value="P-loop containing nucleotide triphosphate hydrolases"/>
    <property type="match status" value="1"/>
</dbReference>
<evidence type="ECO:0000256" key="1">
    <source>
        <dbReference type="PROSITE-ProRule" id="PRU00339"/>
    </source>
</evidence>
<dbReference type="PANTHER" id="PTHR47691">
    <property type="entry name" value="REGULATOR-RELATED"/>
    <property type="match status" value="1"/>
</dbReference>
<proteinExistence type="predicted"/>
<dbReference type="PANTHER" id="PTHR47691:SF3">
    <property type="entry name" value="HTH-TYPE TRANSCRIPTIONAL REGULATOR RV0890C-RELATED"/>
    <property type="match status" value="1"/>
</dbReference>
<evidence type="ECO:0000256" key="2">
    <source>
        <dbReference type="SAM" id="MobiDB-lite"/>
    </source>
</evidence>
<sequence length="807" mass="87428">MEPLTGMVLSTVGTVASGALSGAGGEMGRRTSERLYGLLRRARAEDARPAAGPDGGDRQHLTLPMSESEQTAAAHRLLDVARRSPEFAREVMEWVREASWLAPRAVPAVADDASRPQMLPPATAAFTDREDVIAEITALLDDAGRSPGAPTVVALTGPGGMGKTAAAVRCAYELRDRFPDGVLFVDLAGASAGTALSPSDVLARFLERLGVPPAMVPGDEARQRDLYRDCTADRRLLIVLDNVHDDAQAIALLPASPECLVIVTSRHRPGRLVADHGAHPLTLRPLSTADSVRLLRRLAGRSAAAEVVVQTVAEATGGVPLALCTTGASLAVREHLTWERAARQLSDRIHGPGQGYDAMHDAEHHASGGPVDPVRMVQEVTYGELTPECAAFYRAIAVWAWPTVTVLCAAHCAEVSEDRAREMLEELARIHLLEEVGEERYRFHDLTRAHARERAIEEDGHGRMAAAVRRTTVAHLRFAAAADFRVMPLRWRLGPAYQGFSLPEGRDPADGKHALASLRRERENLAAVIQAAAHHGFDDLVWQLCEAMWGLHLFLGFHAQWIDTHLLGVDAARRSAADFGDRRAPGRMLTQLAFGYLGLGRGDDAATALAEAAAADRDCGHHRGQATAVEALGLLHRKQWEYAEAQERFEEAQRILGRIPEGGDGRQDVPRATAILEHHIGRTQALQRDFAPAFARLNDALALFRRLPGGDPYNEGRVYMSLGEAHMDAGDTDRALVCLDQAVKAMETAGAGLQLADATELRARCHRLAGRPGQEAEELRTAAAYYEDNGDRAGQDRVRARLGELEA</sequence>
<dbReference type="RefSeq" id="WP_044582191.1">
    <property type="nucleotide sequence ID" value="NZ_BAABDR010000086.1"/>
</dbReference>
<dbReference type="AlphaFoldDB" id="A0A061A026"/>
<dbReference type="GO" id="GO:0043531">
    <property type="term" value="F:ADP binding"/>
    <property type="evidence" value="ECO:0007669"/>
    <property type="project" value="InterPro"/>
</dbReference>
<dbReference type="Gene3D" id="1.25.40.10">
    <property type="entry name" value="Tetratricopeptide repeat domain"/>
    <property type="match status" value="2"/>
</dbReference>
<dbReference type="HOGENOM" id="CLU_004665_2_1_11"/>
<dbReference type="Proteomes" id="UP000756710">
    <property type="component" value="Unassembled WGS sequence"/>
</dbReference>
<protein>
    <submittedName>
        <fullName evidence="5">Tfp pilus assembly protein PilF</fullName>
    </submittedName>
    <submittedName>
        <fullName evidence="4">Transcriptional regulator, XRE family protein</fullName>
    </submittedName>
</protein>
<evidence type="ECO:0000259" key="3">
    <source>
        <dbReference type="Pfam" id="PF13401"/>
    </source>
</evidence>
<dbReference type="InterPro" id="IPR049945">
    <property type="entry name" value="AAA_22"/>
</dbReference>
<dbReference type="SUPFAM" id="SSF52540">
    <property type="entry name" value="P-loop containing nucleoside triphosphate hydrolases"/>
    <property type="match status" value="1"/>
</dbReference>
<reference evidence="5 6" key="2">
    <citation type="submission" date="2021-03" db="EMBL/GenBank/DDBJ databases">
        <title>Genomic Encyclopedia of Type Strains, Phase IV (KMG-IV): sequencing the most valuable type-strain genomes for metagenomic binning, comparative biology and taxonomic classification.</title>
        <authorList>
            <person name="Goeker M."/>
        </authorList>
    </citation>
    <scope>NUCLEOTIDE SEQUENCE [LARGE SCALE GENOMIC DNA]</scope>
    <source>
        <strain evidence="5 6">DSM 41954</strain>
    </source>
</reference>
<evidence type="ECO:0000313" key="5">
    <source>
        <dbReference type="EMBL" id="MBP2066122.1"/>
    </source>
</evidence>
<gene>
    <name evidence="5" type="ORF">J2Z30_007170</name>
    <name evidence="4" type="ORF">SIRAN7954</name>
</gene>
<reference evidence="4" key="1">
    <citation type="submission" date="2014-05" db="EMBL/GenBank/DDBJ databases">
        <authorList>
            <person name="Horn Fabian"/>
        </authorList>
    </citation>
    <scope>NUCLEOTIDE SEQUENCE</scope>
</reference>
<dbReference type="SMART" id="SM00028">
    <property type="entry name" value="TPR"/>
    <property type="match status" value="4"/>
</dbReference>
<feature type="repeat" description="TPR" evidence="1">
    <location>
        <begin position="716"/>
        <end position="749"/>
    </location>
</feature>
<keyword evidence="1" id="KW-0802">TPR repeat</keyword>
<dbReference type="InterPro" id="IPR019734">
    <property type="entry name" value="TPR_rpt"/>
</dbReference>
<dbReference type="Pfam" id="PF13401">
    <property type="entry name" value="AAA_22"/>
    <property type="match status" value="1"/>
</dbReference>
<keyword evidence="6" id="KW-1185">Reference proteome</keyword>
<dbReference type="PRINTS" id="PR00364">
    <property type="entry name" value="DISEASERSIST"/>
</dbReference>